<organism evidence="1 2">
    <name type="scientific">Allacma fusca</name>
    <dbReference type="NCBI Taxonomy" id="39272"/>
    <lineage>
        <taxon>Eukaryota</taxon>
        <taxon>Metazoa</taxon>
        <taxon>Ecdysozoa</taxon>
        <taxon>Arthropoda</taxon>
        <taxon>Hexapoda</taxon>
        <taxon>Collembola</taxon>
        <taxon>Symphypleona</taxon>
        <taxon>Sminthuridae</taxon>
        <taxon>Allacma</taxon>
    </lineage>
</organism>
<dbReference type="AlphaFoldDB" id="A0A8J2L6I7"/>
<dbReference type="Proteomes" id="UP000708208">
    <property type="component" value="Unassembled WGS sequence"/>
</dbReference>
<evidence type="ECO:0000313" key="1">
    <source>
        <dbReference type="EMBL" id="CAG7829600.1"/>
    </source>
</evidence>
<protein>
    <submittedName>
        <fullName evidence="1">Uncharacterized protein</fullName>
    </submittedName>
</protein>
<name>A0A8J2L6I7_9HEXA</name>
<reference evidence="1" key="1">
    <citation type="submission" date="2021-06" db="EMBL/GenBank/DDBJ databases">
        <authorList>
            <person name="Hodson N. C."/>
            <person name="Mongue J. A."/>
            <person name="Jaron S. K."/>
        </authorList>
    </citation>
    <scope>NUCLEOTIDE SEQUENCE</scope>
</reference>
<dbReference type="OrthoDB" id="1434354at2759"/>
<dbReference type="EMBL" id="CAJVCH010552206">
    <property type="protein sequence ID" value="CAG7829600.1"/>
    <property type="molecule type" value="Genomic_DNA"/>
</dbReference>
<feature type="non-terminal residue" evidence="1">
    <location>
        <position position="1"/>
    </location>
</feature>
<sequence>TRSANKAFMDVKARNMNGKNEETDLDMCIVTVDAGDKLCIALDVKHPNSSLNWNFRTEDFDIGFSILHNDKDCILN</sequence>
<proteinExistence type="predicted"/>
<comment type="caution">
    <text evidence="1">The sequence shown here is derived from an EMBL/GenBank/DDBJ whole genome shotgun (WGS) entry which is preliminary data.</text>
</comment>
<keyword evidence="2" id="KW-1185">Reference proteome</keyword>
<gene>
    <name evidence="1" type="ORF">AFUS01_LOCUS39459</name>
</gene>
<evidence type="ECO:0000313" key="2">
    <source>
        <dbReference type="Proteomes" id="UP000708208"/>
    </source>
</evidence>
<feature type="non-terminal residue" evidence="1">
    <location>
        <position position="76"/>
    </location>
</feature>
<accession>A0A8J2L6I7</accession>